<dbReference type="OrthoDB" id="5152799at2759"/>
<reference evidence="11" key="1">
    <citation type="submission" date="2016-04" db="EMBL/GenBank/DDBJ databases">
        <title>Comparative genomics of biotechnologically important yeasts.</title>
        <authorList>
            <consortium name="DOE Joint Genome Institute"/>
            <person name="Riley R."/>
            <person name="Haridas S."/>
            <person name="Wolfe K.H."/>
            <person name="Lopes M.R."/>
            <person name="Hittinger C.T."/>
            <person name="Goker M."/>
            <person name="Salamov A."/>
            <person name="Wisecaver J."/>
            <person name="Long T.M."/>
            <person name="Aerts A.L."/>
            <person name="Barry K."/>
            <person name="Choi C."/>
            <person name="Clum A."/>
            <person name="Coughlan A.Y."/>
            <person name="Deshpande S."/>
            <person name="Douglass A.P."/>
            <person name="Hanson S.J."/>
            <person name="Klenk H.-P."/>
            <person name="Labutti K."/>
            <person name="Lapidus A."/>
            <person name="Lindquist E."/>
            <person name="Lipzen A."/>
            <person name="Meier-Kolthoff J.P."/>
            <person name="Ohm R.A."/>
            <person name="Otillar R.P."/>
            <person name="Pangilinan J."/>
            <person name="Peng Y."/>
            <person name="Rokas A."/>
            <person name="Rosa C.A."/>
            <person name="Scheuner C."/>
            <person name="Sibirny A.A."/>
            <person name="Slot J.C."/>
            <person name="Stielow J.B."/>
            <person name="Sun H."/>
            <person name="Kurtzman C.P."/>
            <person name="Blackwell M."/>
            <person name="Grigoriev I.V."/>
            <person name="Jeffries T.W."/>
        </authorList>
    </citation>
    <scope>NUCLEOTIDE SEQUENCE [LARGE SCALE GENOMIC DNA]</scope>
    <source>
        <strain evidence="11">NRRL YB-2248</strain>
    </source>
</reference>
<organism evidence="10 11">
    <name type="scientific">[Candida] arabinofermentans NRRL YB-2248</name>
    <dbReference type="NCBI Taxonomy" id="983967"/>
    <lineage>
        <taxon>Eukaryota</taxon>
        <taxon>Fungi</taxon>
        <taxon>Dikarya</taxon>
        <taxon>Ascomycota</taxon>
        <taxon>Saccharomycotina</taxon>
        <taxon>Pichiomycetes</taxon>
        <taxon>Pichiales</taxon>
        <taxon>Pichiaceae</taxon>
        <taxon>Ogataea</taxon>
        <taxon>Ogataea/Candida clade</taxon>
    </lineage>
</organism>
<evidence type="ECO:0000256" key="3">
    <source>
        <dbReference type="ARBA" id="ARBA00012421"/>
    </source>
</evidence>
<evidence type="ECO:0000256" key="6">
    <source>
        <dbReference type="ARBA" id="ARBA00048868"/>
    </source>
</evidence>
<comment type="catalytic activity">
    <reaction evidence="6 9">
        <text>L-glutamate + H(+) = 4-aminobutanoate + CO2</text>
        <dbReference type="Rhea" id="RHEA:17785"/>
        <dbReference type="ChEBI" id="CHEBI:15378"/>
        <dbReference type="ChEBI" id="CHEBI:16526"/>
        <dbReference type="ChEBI" id="CHEBI:29985"/>
        <dbReference type="ChEBI" id="CHEBI:59888"/>
        <dbReference type="EC" id="4.1.1.15"/>
    </reaction>
</comment>
<evidence type="ECO:0000256" key="8">
    <source>
        <dbReference type="RuleBase" id="RU000382"/>
    </source>
</evidence>
<dbReference type="NCBIfam" id="TIGR01788">
    <property type="entry name" value="Glu-decarb-GAD"/>
    <property type="match status" value="1"/>
</dbReference>
<evidence type="ECO:0000256" key="9">
    <source>
        <dbReference type="RuleBase" id="RU361171"/>
    </source>
</evidence>
<evidence type="ECO:0000256" key="4">
    <source>
        <dbReference type="ARBA" id="ARBA00022898"/>
    </source>
</evidence>
<protein>
    <recommendedName>
        <fullName evidence="3 9">Glutamate decarboxylase</fullName>
        <ecNumber evidence="3 9">4.1.1.15</ecNumber>
    </recommendedName>
</protein>
<sequence>MPVQVLFNSCRQSKSTYNTVSQNLKVLNWLQNLIPKNGMDSRQVYELLHDGLTLDGNTTLNLASFVNVHVEDDAEKLIIENLTKNLADNDEYPMLIELQQRCISILADLWHAPSEVVHTIKTKDGEQKVKRKTQALGTACTGSSEAIMLGGLAMKKNWQAKRKAKGLNHYTPNILMASCCQVALEKFARYFDVEARIIKCSEKDFLIDCEQIKENLDENTIGVFVILGSTYTGGFENVTKVNEILDDYEKETGNFIPIHIDGASGGVIAPIIYPELVWDFRLDRVVSINCSGHKFGLTTAGLGWVIFRSEDWLPEELKFQLQYLGGLEESFTLNFSRPGYQVVHQYYNFLHLGERGYFDIYDNCLTNARILSKFLEQTGFFTCISNLHLPVGQTTRGGTLPSKSVFQGLKPEPKLNDHTAFNPALPVVSFQFTKQFSEEYPEIPQIMVSNLLRNRKWIVPNYGLPKTSSSNTDDTNNEILRVVVKYNLTSQLLDKLMHDIVEVVEVLTKSTDMVREKVKNIRKAAINAQSADDEENVAMANDMIYNMLLSIANEGNEKLIKMRDHSDHKHDSFRAIC</sequence>
<dbReference type="EMBL" id="KV453849">
    <property type="protein sequence ID" value="ODV86577.1"/>
    <property type="molecule type" value="Genomic_DNA"/>
</dbReference>
<evidence type="ECO:0000256" key="7">
    <source>
        <dbReference type="PIRSR" id="PIRSR602129-50"/>
    </source>
</evidence>
<evidence type="ECO:0000256" key="1">
    <source>
        <dbReference type="ARBA" id="ARBA00001933"/>
    </source>
</evidence>
<dbReference type="InterPro" id="IPR015424">
    <property type="entry name" value="PyrdxlP-dep_Trfase"/>
</dbReference>
<dbReference type="GO" id="GO:0004351">
    <property type="term" value="F:glutamate decarboxylase activity"/>
    <property type="evidence" value="ECO:0007669"/>
    <property type="project" value="UniProtKB-EC"/>
</dbReference>
<evidence type="ECO:0000256" key="5">
    <source>
        <dbReference type="ARBA" id="ARBA00023239"/>
    </source>
</evidence>
<dbReference type="Gene3D" id="4.10.280.50">
    <property type="match status" value="1"/>
</dbReference>
<evidence type="ECO:0000256" key="2">
    <source>
        <dbReference type="ARBA" id="ARBA00009533"/>
    </source>
</evidence>
<dbReference type="InterPro" id="IPR010107">
    <property type="entry name" value="Glutamate_decarboxylase"/>
</dbReference>
<dbReference type="PANTHER" id="PTHR43321:SF3">
    <property type="entry name" value="GLUTAMATE DECARBOXYLASE"/>
    <property type="match status" value="1"/>
</dbReference>
<comment type="similarity">
    <text evidence="2 8">Belongs to the group II decarboxylase family.</text>
</comment>
<dbReference type="FunFam" id="3.40.640.10:FF:000017">
    <property type="entry name" value="Glutamate decarboxylase"/>
    <property type="match status" value="1"/>
</dbReference>
<dbReference type="EC" id="4.1.1.15" evidence="3 9"/>
<dbReference type="GO" id="GO:0005829">
    <property type="term" value="C:cytosol"/>
    <property type="evidence" value="ECO:0007669"/>
    <property type="project" value="TreeGrafter"/>
</dbReference>
<accession>A0A1E4T484</accession>
<keyword evidence="4 7" id="KW-0663">Pyridoxal phosphate</keyword>
<dbReference type="PANTHER" id="PTHR43321">
    <property type="entry name" value="GLUTAMATE DECARBOXYLASE"/>
    <property type="match status" value="1"/>
</dbReference>
<dbReference type="Gene3D" id="3.90.1150.160">
    <property type="match status" value="1"/>
</dbReference>
<proteinExistence type="inferred from homology"/>
<name>A0A1E4T484_9ASCO</name>
<dbReference type="Pfam" id="PF00282">
    <property type="entry name" value="Pyridoxal_deC"/>
    <property type="match status" value="1"/>
</dbReference>
<evidence type="ECO:0000313" key="10">
    <source>
        <dbReference type="EMBL" id="ODV86577.1"/>
    </source>
</evidence>
<dbReference type="InterPro" id="IPR002129">
    <property type="entry name" value="PyrdxlP-dep_de-COase"/>
</dbReference>
<dbReference type="GO" id="GO:0006538">
    <property type="term" value="P:L-glutamate catabolic process"/>
    <property type="evidence" value="ECO:0007669"/>
    <property type="project" value="TreeGrafter"/>
</dbReference>
<evidence type="ECO:0000313" key="11">
    <source>
        <dbReference type="Proteomes" id="UP000094801"/>
    </source>
</evidence>
<dbReference type="STRING" id="983967.A0A1E4T484"/>
<dbReference type="Proteomes" id="UP000094801">
    <property type="component" value="Unassembled WGS sequence"/>
</dbReference>
<dbReference type="Gene3D" id="3.40.640.10">
    <property type="entry name" value="Type I PLP-dependent aspartate aminotransferase-like (Major domain)"/>
    <property type="match status" value="1"/>
</dbReference>
<dbReference type="GO" id="GO:0030170">
    <property type="term" value="F:pyridoxal phosphate binding"/>
    <property type="evidence" value="ECO:0007669"/>
    <property type="project" value="InterPro"/>
</dbReference>
<dbReference type="AlphaFoldDB" id="A0A1E4T484"/>
<gene>
    <name evidence="10" type="ORF">CANARDRAFT_27010</name>
</gene>
<keyword evidence="11" id="KW-1185">Reference proteome</keyword>
<keyword evidence="9" id="KW-0210">Decarboxylase</keyword>
<feature type="modified residue" description="N6-(pyridoxal phosphate)lysine" evidence="7">
    <location>
        <position position="294"/>
    </location>
</feature>
<keyword evidence="5 8" id="KW-0456">Lyase</keyword>
<dbReference type="InterPro" id="IPR015421">
    <property type="entry name" value="PyrdxlP-dep_Trfase_major"/>
</dbReference>
<dbReference type="SUPFAM" id="SSF53383">
    <property type="entry name" value="PLP-dependent transferases"/>
    <property type="match status" value="1"/>
</dbReference>
<comment type="cofactor">
    <cofactor evidence="1 7 8">
        <name>pyridoxal 5'-phosphate</name>
        <dbReference type="ChEBI" id="CHEBI:597326"/>
    </cofactor>
</comment>